<keyword evidence="1" id="KW-1185">Reference proteome</keyword>
<organism evidence="1 2">
    <name type="scientific">Dermatophagoides pteronyssinus</name>
    <name type="common">European house dust mite</name>
    <dbReference type="NCBI Taxonomy" id="6956"/>
    <lineage>
        <taxon>Eukaryota</taxon>
        <taxon>Metazoa</taxon>
        <taxon>Ecdysozoa</taxon>
        <taxon>Arthropoda</taxon>
        <taxon>Chelicerata</taxon>
        <taxon>Arachnida</taxon>
        <taxon>Acari</taxon>
        <taxon>Acariformes</taxon>
        <taxon>Sarcoptiformes</taxon>
        <taxon>Astigmata</taxon>
        <taxon>Psoroptidia</taxon>
        <taxon>Analgoidea</taxon>
        <taxon>Pyroglyphidae</taxon>
        <taxon>Dermatophagoidinae</taxon>
        <taxon>Dermatophagoides</taxon>
    </lineage>
</organism>
<dbReference type="PANTHER" id="PTHR18901:SF38">
    <property type="entry name" value="PSEUDOURIDINE-5'-PHOSPHATASE"/>
    <property type="match status" value="1"/>
</dbReference>
<dbReference type="KEGG" id="dpte:113799640"/>
<dbReference type="SFLD" id="SFLDG01129">
    <property type="entry name" value="C1.5:_HAD__Beta-PGM__Phosphata"/>
    <property type="match status" value="1"/>
</dbReference>
<dbReference type="Gene3D" id="1.10.150.240">
    <property type="entry name" value="Putative phosphatase, domain 2"/>
    <property type="match status" value="1"/>
</dbReference>
<dbReference type="InterPro" id="IPR023214">
    <property type="entry name" value="HAD_sf"/>
</dbReference>
<dbReference type="InterPro" id="IPR036412">
    <property type="entry name" value="HAD-like_sf"/>
</dbReference>
<dbReference type="OrthoDB" id="6509744at2759"/>
<dbReference type="AlphaFoldDB" id="A0A6P6YMM5"/>
<gene>
    <name evidence="2" type="primary">LOC113799640</name>
</gene>
<evidence type="ECO:0000313" key="1">
    <source>
        <dbReference type="Proteomes" id="UP000515146"/>
    </source>
</evidence>
<dbReference type="InterPro" id="IPR041492">
    <property type="entry name" value="HAD_2"/>
</dbReference>
<dbReference type="PANTHER" id="PTHR18901">
    <property type="entry name" value="2-DEOXYGLUCOSE-6-PHOSPHATE PHOSPHATASE 2"/>
    <property type="match status" value="1"/>
</dbReference>
<reference evidence="2" key="1">
    <citation type="submission" date="2025-08" db="UniProtKB">
        <authorList>
            <consortium name="RefSeq"/>
        </authorList>
    </citation>
    <scope>IDENTIFICATION</scope>
    <source>
        <strain evidence="2">Airmid</strain>
    </source>
</reference>
<dbReference type="Pfam" id="PF13419">
    <property type="entry name" value="HAD_2"/>
    <property type="match status" value="1"/>
</dbReference>
<dbReference type="GO" id="GO:0016791">
    <property type="term" value="F:phosphatase activity"/>
    <property type="evidence" value="ECO:0007669"/>
    <property type="project" value="TreeGrafter"/>
</dbReference>
<dbReference type="Proteomes" id="UP000515146">
    <property type="component" value="Unplaced"/>
</dbReference>
<dbReference type="RefSeq" id="XP_027206106.1">
    <property type="nucleotide sequence ID" value="XM_027350305.1"/>
</dbReference>
<dbReference type="SUPFAM" id="SSF56784">
    <property type="entry name" value="HAD-like"/>
    <property type="match status" value="1"/>
</dbReference>
<dbReference type="InParanoid" id="A0A6P6YMM5"/>
<dbReference type="OMA" id="CNIPMAV"/>
<evidence type="ECO:0000313" key="2">
    <source>
        <dbReference type="RefSeq" id="XP_027206106.1"/>
    </source>
</evidence>
<dbReference type="Gene3D" id="3.40.50.1000">
    <property type="entry name" value="HAD superfamily/HAD-like"/>
    <property type="match status" value="1"/>
</dbReference>
<protein>
    <submittedName>
        <fullName evidence="2">Pseudouridine-5'-phosphatase-like</fullName>
    </submittedName>
</protein>
<sequence>MLITHILFDFDGTLVNTIDSLVNIVEQIVTEKNRLMTDEIRDFIPNMTSYRSLMEFINEKLNLQITYDEFKQDLLQKHLDADIKLMPGVEELVEHFYLCNIPMAVATGNSRPFYESISAKFGNFFPKYFQHFVCAFDDPEVARQKPCPDVYHIAVKRFQQQPDSMENVLIFEDSMTGLKGAIESGARTVFVTRNYSQIQTDEHKELVRKADLQLESLEQFDSKKFNIQPLTMLRMINQAKKIF</sequence>
<dbReference type="InterPro" id="IPR023198">
    <property type="entry name" value="PGP-like_dom2"/>
</dbReference>
<dbReference type="SFLD" id="SFLDS00003">
    <property type="entry name" value="Haloacid_Dehalogenase"/>
    <property type="match status" value="1"/>
</dbReference>
<accession>A0A6P6YMM5</accession>
<proteinExistence type="predicted"/>
<name>A0A6P6YMM5_DERPT</name>